<dbReference type="AlphaFoldDB" id="A0A0A9EBB6"/>
<dbReference type="EMBL" id="GBRH01204613">
    <property type="protein sequence ID" value="JAD93282.1"/>
    <property type="molecule type" value="Transcribed_RNA"/>
</dbReference>
<proteinExistence type="predicted"/>
<reference evidence="1" key="2">
    <citation type="journal article" date="2015" name="Data Brief">
        <title>Shoot transcriptome of the giant reed, Arundo donax.</title>
        <authorList>
            <person name="Barrero R.A."/>
            <person name="Guerrero F.D."/>
            <person name="Moolhuijzen P."/>
            <person name="Goolsby J.A."/>
            <person name="Tidwell J."/>
            <person name="Bellgard S.E."/>
            <person name="Bellgard M.I."/>
        </authorList>
    </citation>
    <scope>NUCLEOTIDE SEQUENCE</scope>
    <source>
        <tissue evidence="1">Shoot tissue taken approximately 20 cm above the soil surface</tissue>
    </source>
</reference>
<name>A0A0A9EBB6_ARUDO</name>
<reference evidence="1" key="1">
    <citation type="submission" date="2014-09" db="EMBL/GenBank/DDBJ databases">
        <authorList>
            <person name="Magalhaes I.L.F."/>
            <person name="Oliveira U."/>
            <person name="Santos F.R."/>
            <person name="Vidigal T.H.D.A."/>
            <person name="Brescovit A.D."/>
            <person name="Santos A.J."/>
        </authorList>
    </citation>
    <scope>NUCLEOTIDE SEQUENCE</scope>
    <source>
        <tissue evidence="1">Shoot tissue taken approximately 20 cm above the soil surface</tissue>
    </source>
</reference>
<protein>
    <submittedName>
        <fullName evidence="1">Uncharacterized protein</fullName>
    </submittedName>
</protein>
<evidence type="ECO:0000313" key="1">
    <source>
        <dbReference type="EMBL" id="JAD93282.1"/>
    </source>
</evidence>
<accession>A0A0A9EBB6</accession>
<sequence>MCFTFMCQTILIYFIIFVLIS</sequence>
<organism evidence="1">
    <name type="scientific">Arundo donax</name>
    <name type="common">Giant reed</name>
    <name type="synonym">Donax arundinaceus</name>
    <dbReference type="NCBI Taxonomy" id="35708"/>
    <lineage>
        <taxon>Eukaryota</taxon>
        <taxon>Viridiplantae</taxon>
        <taxon>Streptophyta</taxon>
        <taxon>Embryophyta</taxon>
        <taxon>Tracheophyta</taxon>
        <taxon>Spermatophyta</taxon>
        <taxon>Magnoliopsida</taxon>
        <taxon>Liliopsida</taxon>
        <taxon>Poales</taxon>
        <taxon>Poaceae</taxon>
        <taxon>PACMAD clade</taxon>
        <taxon>Arundinoideae</taxon>
        <taxon>Arundineae</taxon>
        <taxon>Arundo</taxon>
    </lineage>
</organism>